<dbReference type="InterPro" id="IPR036890">
    <property type="entry name" value="HATPase_C_sf"/>
</dbReference>
<keyword evidence="7" id="KW-1133">Transmembrane helix</keyword>
<dbReference type="InterPro" id="IPR003594">
    <property type="entry name" value="HATPase_dom"/>
</dbReference>
<keyword evidence="10" id="KW-1185">Reference proteome</keyword>
<dbReference type="PRINTS" id="PR00344">
    <property type="entry name" value="BCTRLSENSOR"/>
</dbReference>
<dbReference type="Gene3D" id="3.30.565.10">
    <property type="entry name" value="Histidine kinase-like ATPase, C-terminal domain"/>
    <property type="match status" value="1"/>
</dbReference>
<evidence type="ECO:0000313" key="10">
    <source>
        <dbReference type="Proteomes" id="UP000820669"/>
    </source>
</evidence>
<evidence type="ECO:0000256" key="1">
    <source>
        <dbReference type="ARBA" id="ARBA00000085"/>
    </source>
</evidence>
<dbReference type="Pfam" id="PF02518">
    <property type="entry name" value="HATPase_c"/>
    <property type="match status" value="1"/>
</dbReference>
<feature type="transmembrane region" description="Helical" evidence="7">
    <location>
        <begin position="121"/>
        <end position="138"/>
    </location>
</feature>
<dbReference type="RefSeq" id="WP_169383737.1">
    <property type="nucleotide sequence ID" value="NZ_JAAXLA010000052.1"/>
</dbReference>
<feature type="transmembrane region" description="Helical" evidence="7">
    <location>
        <begin position="28"/>
        <end position="51"/>
    </location>
</feature>
<dbReference type="Proteomes" id="UP000820669">
    <property type="component" value="Unassembled WGS sequence"/>
</dbReference>
<gene>
    <name evidence="9" type="ORF">HF526_23550</name>
</gene>
<keyword evidence="7" id="KW-0472">Membrane</keyword>
<keyword evidence="7" id="KW-0812">Transmembrane</keyword>
<evidence type="ECO:0000256" key="6">
    <source>
        <dbReference type="ARBA" id="ARBA00023012"/>
    </source>
</evidence>
<keyword evidence="6" id="KW-0902">Two-component regulatory system</keyword>
<feature type="domain" description="Histidine kinase" evidence="8">
    <location>
        <begin position="292"/>
        <end position="498"/>
    </location>
</feature>
<keyword evidence="4" id="KW-0808">Transferase</keyword>
<evidence type="ECO:0000256" key="7">
    <source>
        <dbReference type="SAM" id="Phobius"/>
    </source>
</evidence>
<dbReference type="EC" id="2.7.13.3" evidence="2"/>
<dbReference type="SMART" id="SM00387">
    <property type="entry name" value="HATPase_c"/>
    <property type="match status" value="1"/>
</dbReference>
<comment type="caution">
    <text evidence="9">The sequence shown here is derived from an EMBL/GenBank/DDBJ whole genome shotgun (WGS) entry which is preliminary data.</text>
</comment>
<dbReference type="PANTHER" id="PTHR44936">
    <property type="entry name" value="SENSOR PROTEIN CREC"/>
    <property type="match status" value="1"/>
</dbReference>
<feature type="transmembrane region" description="Helical" evidence="7">
    <location>
        <begin position="147"/>
        <end position="166"/>
    </location>
</feature>
<proteinExistence type="predicted"/>
<dbReference type="GO" id="GO:0016301">
    <property type="term" value="F:kinase activity"/>
    <property type="evidence" value="ECO:0007669"/>
    <property type="project" value="UniProtKB-KW"/>
</dbReference>
<dbReference type="PANTHER" id="PTHR44936:SF9">
    <property type="entry name" value="SENSOR PROTEIN CREC"/>
    <property type="match status" value="1"/>
</dbReference>
<keyword evidence="3" id="KW-0597">Phosphoprotein</keyword>
<protein>
    <recommendedName>
        <fullName evidence="2">histidine kinase</fullName>
        <ecNumber evidence="2">2.7.13.3</ecNumber>
    </recommendedName>
</protein>
<dbReference type="InterPro" id="IPR004358">
    <property type="entry name" value="Sig_transdc_His_kin-like_C"/>
</dbReference>
<sequence>MTRPAARGGAGAAAGQRRLAARWASRRAIDTVVTAGVCAVAAVVFGAPSVLDVLDPVLTGQILTLAAAAVGAGAAILAVVASRLLGDPRPGWIASALILYCVVVLPWSAASPTDLDLAHRASRLVAYLTALVLLLLSIRPPRALGSWGGWVVMFGGGLLAVAALNTPDVGPARVLVEGPMITIAVLVGWTATAVAFVVDGVARQSTPRSRFGLGLVVLAVAQLYRVGVGLPGAGGNLVFAVLRLIGLVVVLVGLAQLVQRALSALRSQQWEQQEELAAAALHMERATELAAERDHELRNGLAGLAGITHLLSSEPDSEDHERLKQAVLAELGRLHLILDGAGIDGGGGEAFDDGAPQEYEVEPVLAGLAALRRSRDAAVDLEVEPGLAARGHSAVLAQVVTNLLANCDRHAPGTPVTIRARSADGAVAVEVRDRGPGLASGGEEAVFARGVRDEAAGGCGLGLHISRQLVDREGGTLELRTVSDPPGCLAVITLPPVGAPVPSVTDSLGR</sequence>
<evidence type="ECO:0000256" key="2">
    <source>
        <dbReference type="ARBA" id="ARBA00012438"/>
    </source>
</evidence>
<evidence type="ECO:0000256" key="5">
    <source>
        <dbReference type="ARBA" id="ARBA00022777"/>
    </source>
</evidence>
<reference evidence="9 10" key="1">
    <citation type="submission" date="2020-04" db="EMBL/GenBank/DDBJ databases">
        <authorList>
            <person name="Klaysubun C."/>
            <person name="Duangmal K."/>
            <person name="Lipun K."/>
        </authorList>
    </citation>
    <scope>NUCLEOTIDE SEQUENCE [LARGE SCALE GENOMIC DNA]</scope>
    <source>
        <strain evidence="9 10">K10HN5</strain>
    </source>
</reference>
<dbReference type="InterPro" id="IPR005467">
    <property type="entry name" value="His_kinase_dom"/>
</dbReference>
<dbReference type="PROSITE" id="PS50109">
    <property type="entry name" value="HIS_KIN"/>
    <property type="match status" value="1"/>
</dbReference>
<organism evidence="9 10">
    <name type="scientific">Pseudonocardia acidicola</name>
    <dbReference type="NCBI Taxonomy" id="2724939"/>
    <lineage>
        <taxon>Bacteria</taxon>
        <taxon>Bacillati</taxon>
        <taxon>Actinomycetota</taxon>
        <taxon>Actinomycetes</taxon>
        <taxon>Pseudonocardiales</taxon>
        <taxon>Pseudonocardiaceae</taxon>
        <taxon>Pseudonocardia</taxon>
    </lineage>
</organism>
<evidence type="ECO:0000256" key="4">
    <source>
        <dbReference type="ARBA" id="ARBA00022679"/>
    </source>
</evidence>
<accession>A0ABX1SIQ4</accession>
<keyword evidence="5 9" id="KW-0418">Kinase</keyword>
<feature type="transmembrane region" description="Helical" evidence="7">
    <location>
        <begin position="57"/>
        <end position="80"/>
    </location>
</feature>
<dbReference type="EMBL" id="JAAXLA010000052">
    <property type="protein sequence ID" value="NMI00262.1"/>
    <property type="molecule type" value="Genomic_DNA"/>
</dbReference>
<evidence type="ECO:0000256" key="3">
    <source>
        <dbReference type="ARBA" id="ARBA00022553"/>
    </source>
</evidence>
<feature type="transmembrane region" description="Helical" evidence="7">
    <location>
        <begin position="92"/>
        <end position="109"/>
    </location>
</feature>
<evidence type="ECO:0000259" key="8">
    <source>
        <dbReference type="PROSITE" id="PS50109"/>
    </source>
</evidence>
<evidence type="ECO:0000313" key="9">
    <source>
        <dbReference type="EMBL" id="NMI00262.1"/>
    </source>
</evidence>
<comment type="catalytic activity">
    <reaction evidence="1">
        <text>ATP + protein L-histidine = ADP + protein N-phospho-L-histidine.</text>
        <dbReference type="EC" id="2.7.13.3"/>
    </reaction>
</comment>
<dbReference type="InterPro" id="IPR050980">
    <property type="entry name" value="2C_sensor_his_kinase"/>
</dbReference>
<feature type="transmembrane region" description="Helical" evidence="7">
    <location>
        <begin position="210"/>
        <end position="231"/>
    </location>
</feature>
<feature type="transmembrane region" description="Helical" evidence="7">
    <location>
        <begin position="178"/>
        <end position="198"/>
    </location>
</feature>
<dbReference type="SUPFAM" id="SSF55874">
    <property type="entry name" value="ATPase domain of HSP90 chaperone/DNA topoisomerase II/histidine kinase"/>
    <property type="match status" value="1"/>
</dbReference>
<feature type="transmembrane region" description="Helical" evidence="7">
    <location>
        <begin position="237"/>
        <end position="258"/>
    </location>
</feature>
<name>A0ABX1SIQ4_9PSEU</name>